<feature type="transmembrane region" description="Helical" evidence="1">
    <location>
        <begin position="272"/>
        <end position="301"/>
    </location>
</feature>
<dbReference type="RefSeq" id="WP_007693290.1">
    <property type="nucleotide sequence ID" value="NZ_AJRK01000391.1"/>
</dbReference>
<keyword evidence="1" id="KW-0472">Membrane</keyword>
<feature type="transmembrane region" description="Helical" evidence="1">
    <location>
        <begin position="308"/>
        <end position="329"/>
    </location>
</feature>
<feature type="transmembrane region" description="Helical" evidence="1">
    <location>
        <begin position="74"/>
        <end position="93"/>
    </location>
</feature>
<name>M0M1B6_9EURY</name>
<feature type="transmembrane region" description="Helical" evidence="1">
    <location>
        <begin position="458"/>
        <end position="477"/>
    </location>
</feature>
<feature type="transmembrane region" description="Helical" evidence="1">
    <location>
        <begin position="403"/>
        <end position="422"/>
    </location>
</feature>
<dbReference type="AlphaFoldDB" id="M0M1B6"/>
<feature type="transmembrane region" description="Helical" evidence="1">
    <location>
        <begin position="196"/>
        <end position="215"/>
    </location>
</feature>
<feature type="transmembrane region" description="Helical" evidence="1">
    <location>
        <begin position="19"/>
        <end position="38"/>
    </location>
</feature>
<dbReference type="PATRIC" id="fig|1132509.6.peg.2163"/>
<feature type="transmembrane region" description="Helical" evidence="1">
    <location>
        <begin position="227"/>
        <end position="260"/>
    </location>
</feature>
<gene>
    <name evidence="2" type="ORF">C447_09592</name>
</gene>
<evidence type="ECO:0000313" key="3">
    <source>
        <dbReference type="Proteomes" id="UP000011566"/>
    </source>
</evidence>
<feature type="transmembrane region" description="Helical" evidence="1">
    <location>
        <begin position="365"/>
        <end position="382"/>
    </location>
</feature>
<organism evidence="2 3">
    <name type="scientific">Halococcus hamelinensis 100A6</name>
    <dbReference type="NCBI Taxonomy" id="1132509"/>
    <lineage>
        <taxon>Archaea</taxon>
        <taxon>Methanobacteriati</taxon>
        <taxon>Methanobacteriota</taxon>
        <taxon>Stenosarchaea group</taxon>
        <taxon>Halobacteria</taxon>
        <taxon>Halobacteriales</taxon>
        <taxon>Halococcaceae</taxon>
        <taxon>Halococcus</taxon>
    </lineage>
</organism>
<reference evidence="2 3" key="1">
    <citation type="journal article" date="2014" name="PLoS Genet.">
        <title>Phylogenetically driven sequencing of extremely halophilic archaea reveals strategies for static and dynamic osmo-response.</title>
        <authorList>
            <person name="Becker E.A."/>
            <person name="Seitzer P.M."/>
            <person name="Tritt A."/>
            <person name="Larsen D."/>
            <person name="Krusor M."/>
            <person name="Yao A.I."/>
            <person name="Wu D."/>
            <person name="Madern D."/>
            <person name="Eisen J.A."/>
            <person name="Darling A.E."/>
            <person name="Facciotti M.T."/>
        </authorList>
    </citation>
    <scope>NUCLEOTIDE SEQUENCE [LARGE SCALE GENOMIC DNA]</scope>
    <source>
        <strain evidence="2 3">100A6</strain>
    </source>
</reference>
<evidence type="ECO:0008006" key="4">
    <source>
        <dbReference type="Google" id="ProtNLM"/>
    </source>
</evidence>
<feature type="transmembrane region" description="Helical" evidence="1">
    <location>
        <begin position="428"/>
        <end position="446"/>
    </location>
</feature>
<dbReference type="EMBL" id="AOMB01000030">
    <property type="protein sequence ID" value="EMA38399.1"/>
    <property type="molecule type" value="Genomic_DNA"/>
</dbReference>
<keyword evidence="1" id="KW-1133">Transmembrane helix</keyword>
<proteinExistence type="predicted"/>
<dbReference type="Proteomes" id="UP000011566">
    <property type="component" value="Unassembled WGS sequence"/>
</dbReference>
<keyword evidence="3" id="KW-1185">Reference proteome</keyword>
<dbReference type="OrthoDB" id="213804at2157"/>
<comment type="caution">
    <text evidence="2">The sequence shown here is derived from an EMBL/GenBank/DDBJ whole genome shotgun (WGS) entry which is preliminary data.</text>
</comment>
<accession>M0M1B6</accession>
<protein>
    <recommendedName>
        <fullName evidence="4">Glycosyltransferase RgtA/B/C/D-like domain-containing protein</fullName>
    </recommendedName>
</protein>
<sequence>MAAGTDTARRSDGLFSVRAVLGIGWVTLTSVVFCNLVIKLFDRQLLDAQNVLIPRYWPISKFALRVTRLPLPDAAVFTALALVVFAVAVVVLLRTDHLTLLSVVVAGGALLVLTTLTHGVGPGILRPLSAPGNYERAAIDIFDPGGYYLAAIDVADPVRFLETFESQQLSLPLHAQTHPPGAVLTFYVLDTILPSALWVSLVVGLGSLALTALLLSRLLRTYYPASVANYTTFLFVLLPAVQVYTLTSLDAMITVVMLAAVYCFTRDSPLVAALGTLVCVFVASTQTFTFVFILPVLGVLALARREKWLPFVVVLVGLVAAYALLAVGFDFDYLHSFSLASDQQNTEGFLPFVSPLRYLYTRIENVAEIALFFTPFLCLLAVRGVRVLWRSARAGGRVDREPLLLFGGAVLSLGGLFLGSVYHTGETARGALFVYPFLLVPVAAVVRAADATTRRRAVLAAAVFGQALFMQLIGDYWW</sequence>
<feature type="transmembrane region" description="Helical" evidence="1">
    <location>
        <begin position="100"/>
        <end position="121"/>
    </location>
</feature>
<keyword evidence="1" id="KW-0812">Transmembrane</keyword>
<evidence type="ECO:0000256" key="1">
    <source>
        <dbReference type="SAM" id="Phobius"/>
    </source>
</evidence>
<evidence type="ECO:0000313" key="2">
    <source>
        <dbReference type="EMBL" id="EMA38399.1"/>
    </source>
</evidence>